<evidence type="ECO:0000313" key="3">
    <source>
        <dbReference type="Proteomes" id="UP001529510"/>
    </source>
</evidence>
<protein>
    <submittedName>
        <fullName evidence="2">Uncharacterized protein</fullName>
    </submittedName>
</protein>
<sequence>RQVLHPRFKVQHPHPTQRRSHTRNQQHPWAQAHTWKTTWHGSTDSTCPTYTTVDCGTIWGSVRHDGSPPRDERLIDQSRCLPWPSHLPSDERRSRCRLWTLAY</sequence>
<dbReference type="AlphaFoldDB" id="A0ABD0QRZ5"/>
<proteinExistence type="predicted"/>
<reference evidence="2 3" key="1">
    <citation type="submission" date="2024-05" db="EMBL/GenBank/DDBJ databases">
        <title>Genome sequencing and assembly of Indian major carp, Cirrhinus mrigala (Hamilton, 1822).</title>
        <authorList>
            <person name="Mohindra V."/>
            <person name="Chowdhury L.M."/>
            <person name="Lal K."/>
            <person name="Jena J.K."/>
        </authorList>
    </citation>
    <scope>NUCLEOTIDE SEQUENCE [LARGE SCALE GENOMIC DNA]</scope>
    <source>
        <strain evidence="2">CM1030</strain>
        <tissue evidence="2">Blood</tissue>
    </source>
</reference>
<feature type="compositionally biased region" description="Basic residues" evidence="1">
    <location>
        <begin position="1"/>
        <end position="24"/>
    </location>
</feature>
<feature type="non-terminal residue" evidence="2">
    <location>
        <position position="1"/>
    </location>
</feature>
<evidence type="ECO:0000313" key="2">
    <source>
        <dbReference type="EMBL" id="KAL0188985.1"/>
    </source>
</evidence>
<dbReference type="EMBL" id="JAMKFB020000007">
    <property type="protein sequence ID" value="KAL0188985.1"/>
    <property type="molecule type" value="Genomic_DNA"/>
</dbReference>
<evidence type="ECO:0000256" key="1">
    <source>
        <dbReference type="SAM" id="MobiDB-lite"/>
    </source>
</evidence>
<gene>
    <name evidence="2" type="ORF">M9458_016084</name>
</gene>
<comment type="caution">
    <text evidence="2">The sequence shown here is derived from an EMBL/GenBank/DDBJ whole genome shotgun (WGS) entry which is preliminary data.</text>
</comment>
<feature type="region of interest" description="Disordered" evidence="1">
    <location>
        <begin position="1"/>
        <end position="31"/>
    </location>
</feature>
<feature type="non-terminal residue" evidence="2">
    <location>
        <position position="103"/>
    </location>
</feature>
<organism evidence="2 3">
    <name type="scientific">Cirrhinus mrigala</name>
    <name type="common">Mrigala</name>
    <dbReference type="NCBI Taxonomy" id="683832"/>
    <lineage>
        <taxon>Eukaryota</taxon>
        <taxon>Metazoa</taxon>
        <taxon>Chordata</taxon>
        <taxon>Craniata</taxon>
        <taxon>Vertebrata</taxon>
        <taxon>Euteleostomi</taxon>
        <taxon>Actinopterygii</taxon>
        <taxon>Neopterygii</taxon>
        <taxon>Teleostei</taxon>
        <taxon>Ostariophysi</taxon>
        <taxon>Cypriniformes</taxon>
        <taxon>Cyprinidae</taxon>
        <taxon>Labeoninae</taxon>
        <taxon>Labeonini</taxon>
        <taxon>Cirrhinus</taxon>
    </lineage>
</organism>
<name>A0ABD0QRZ5_CIRMR</name>
<keyword evidence="3" id="KW-1185">Reference proteome</keyword>
<dbReference type="Proteomes" id="UP001529510">
    <property type="component" value="Unassembled WGS sequence"/>
</dbReference>
<accession>A0ABD0QRZ5</accession>